<sequence>MKSSDSINTECFFLPSHIKSLHTKTQLMWPLYVLLNKFLGTEEDNTEQSGRNRISLVESLFVKQSVGHDKFHGTVPGSYFVKVPHINQLHSWDCGLACVLMVFRTLGIEDCNMQELEELCCTTSIWTVDLAYLLQKFSVNFSYFTVTLGANPSFSVETFYKEQLPNDLVRVDMLFQKARDAGISIECRSISSEEISLLILSGNFLAIILVDQYKLRQSWLEDVCASDFCNDTPHYTGHYIVICGYDTDGDEFEIRDPASSRKHGRITSKCLENARKSFGTDEDLLLIRVEKEETKSSHHDHGDHCIR</sequence>
<dbReference type="Pfam" id="PF09778">
    <property type="entry name" value="Guanylate_cyc_2"/>
    <property type="match status" value="1"/>
</dbReference>
<dbReference type="PANTHER" id="PTHR31400">
    <property type="entry name" value="GUANYLYL CYCLASE DOMAIN CONTAINING PROTEIN 1 GUCD1"/>
    <property type="match status" value="1"/>
</dbReference>
<accession>A0A9Q1L6S1</accession>
<reference evidence="2" key="1">
    <citation type="journal article" date="2023" name="Proc. Natl. Acad. Sci. U.S.A.">
        <title>Genomic and structural basis for evolution of tropane alkaloid biosynthesis.</title>
        <authorList>
            <person name="Wanga Y.-J."/>
            <person name="Taina T."/>
            <person name="Yua J.-Y."/>
            <person name="Lia J."/>
            <person name="Xua B."/>
            <person name="Chenc J."/>
            <person name="D'Auriad J.C."/>
            <person name="Huanga J.-P."/>
            <person name="Huanga S.-X."/>
        </authorList>
    </citation>
    <scope>NUCLEOTIDE SEQUENCE [LARGE SCALE GENOMIC DNA]</scope>
    <source>
        <strain evidence="2">cv. KIB-2019</strain>
    </source>
</reference>
<dbReference type="AlphaFoldDB" id="A0A9Q1L6S1"/>
<name>A0A9Q1L6S1_9SOLA</name>
<proteinExistence type="predicted"/>
<keyword evidence="2" id="KW-1185">Reference proteome</keyword>
<dbReference type="PANTHER" id="PTHR31400:SF1">
    <property type="entry name" value="PROTEIN GUCD1"/>
    <property type="match status" value="1"/>
</dbReference>
<evidence type="ECO:0008006" key="3">
    <source>
        <dbReference type="Google" id="ProtNLM"/>
    </source>
</evidence>
<dbReference type="Gene3D" id="3.90.70.10">
    <property type="entry name" value="Cysteine proteinases"/>
    <property type="match status" value="1"/>
</dbReference>
<evidence type="ECO:0000313" key="2">
    <source>
        <dbReference type="Proteomes" id="UP001152561"/>
    </source>
</evidence>
<gene>
    <name evidence="1" type="ORF">K7X08_022146</name>
</gene>
<dbReference type="EMBL" id="JAJAGQ010000023">
    <property type="protein sequence ID" value="KAJ8528454.1"/>
    <property type="molecule type" value="Genomic_DNA"/>
</dbReference>
<dbReference type="OrthoDB" id="206796at2759"/>
<organism evidence="1 2">
    <name type="scientific">Anisodus acutangulus</name>
    <dbReference type="NCBI Taxonomy" id="402998"/>
    <lineage>
        <taxon>Eukaryota</taxon>
        <taxon>Viridiplantae</taxon>
        <taxon>Streptophyta</taxon>
        <taxon>Embryophyta</taxon>
        <taxon>Tracheophyta</taxon>
        <taxon>Spermatophyta</taxon>
        <taxon>Magnoliopsida</taxon>
        <taxon>eudicotyledons</taxon>
        <taxon>Gunneridae</taxon>
        <taxon>Pentapetalae</taxon>
        <taxon>asterids</taxon>
        <taxon>lamiids</taxon>
        <taxon>Solanales</taxon>
        <taxon>Solanaceae</taxon>
        <taxon>Solanoideae</taxon>
        <taxon>Hyoscyameae</taxon>
        <taxon>Anisodus</taxon>
    </lineage>
</organism>
<protein>
    <recommendedName>
        <fullName evidence="3">Protein GUCD1</fullName>
    </recommendedName>
</protein>
<dbReference type="InterPro" id="IPR018616">
    <property type="entry name" value="GUCD1"/>
</dbReference>
<evidence type="ECO:0000313" key="1">
    <source>
        <dbReference type="EMBL" id="KAJ8528454.1"/>
    </source>
</evidence>
<dbReference type="Proteomes" id="UP001152561">
    <property type="component" value="Unassembled WGS sequence"/>
</dbReference>
<comment type="caution">
    <text evidence="1">The sequence shown here is derived from an EMBL/GenBank/DDBJ whole genome shotgun (WGS) entry which is preliminary data.</text>
</comment>